<evidence type="ECO:0000313" key="2">
    <source>
        <dbReference type="Proteomes" id="UP001620295"/>
    </source>
</evidence>
<gene>
    <name evidence="1" type="ORF">ACI2L5_19960</name>
</gene>
<dbReference type="Proteomes" id="UP001620295">
    <property type="component" value="Unassembled WGS sequence"/>
</dbReference>
<dbReference type="InterPro" id="IPR036689">
    <property type="entry name" value="ESAT-6-like_sf"/>
</dbReference>
<protein>
    <submittedName>
        <fullName evidence="1">Uncharacterized protein</fullName>
    </submittedName>
</protein>
<sequence length="98" mass="11180">MPPKYDFAAAHQLSQQLSQLVEKMDWFIWLRESQSEALLGGPGSDNWRGAKRDNFVTHYLREQSALIELRDAAFRLQSQVNNATDAAHAAEKAEKNKH</sequence>
<accession>A0ABW8LMQ7</accession>
<name>A0ABW8LMQ7_9ACTN</name>
<keyword evidence="2" id="KW-1185">Reference proteome</keyword>
<dbReference type="EMBL" id="JBJDQH010000006">
    <property type="protein sequence ID" value="MFK4267192.1"/>
    <property type="molecule type" value="Genomic_DNA"/>
</dbReference>
<proteinExistence type="predicted"/>
<evidence type="ECO:0000313" key="1">
    <source>
        <dbReference type="EMBL" id="MFK4267192.1"/>
    </source>
</evidence>
<dbReference type="RefSeq" id="WP_358703949.1">
    <property type="nucleotide sequence ID" value="NZ_JBFACG010000014.1"/>
</dbReference>
<dbReference type="SUPFAM" id="SSF140453">
    <property type="entry name" value="EsxAB dimer-like"/>
    <property type="match status" value="1"/>
</dbReference>
<organism evidence="1 2">
    <name type="scientific">Streptomyces milbemycinicus</name>
    <dbReference type="NCBI Taxonomy" id="476552"/>
    <lineage>
        <taxon>Bacteria</taxon>
        <taxon>Bacillati</taxon>
        <taxon>Actinomycetota</taxon>
        <taxon>Actinomycetes</taxon>
        <taxon>Kitasatosporales</taxon>
        <taxon>Streptomycetaceae</taxon>
        <taxon>Streptomyces</taxon>
    </lineage>
</organism>
<comment type="caution">
    <text evidence="1">The sequence shown here is derived from an EMBL/GenBank/DDBJ whole genome shotgun (WGS) entry which is preliminary data.</text>
</comment>
<reference evidence="1 2" key="1">
    <citation type="submission" date="2024-11" db="EMBL/GenBank/DDBJ databases">
        <title>The Natural Products Discovery Center: Release of the First 8490 Sequenced Strains for Exploring Actinobacteria Biosynthetic Diversity.</title>
        <authorList>
            <person name="Kalkreuter E."/>
            <person name="Kautsar S.A."/>
            <person name="Yang D."/>
            <person name="Bader C.D."/>
            <person name="Teijaro C.N."/>
            <person name="Fluegel L."/>
            <person name="Davis C.M."/>
            <person name="Simpson J.R."/>
            <person name="Lauterbach L."/>
            <person name="Steele A.D."/>
            <person name="Gui C."/>
            <person name="Meng S."/>
            <person name="Li G."/>
            <person name="Viehrig K."/>
            <person name="Ye F."/>
            <person name="Su P."/>
            <person name="Kiefer A.F."/>
            <person name="Nichols A."/>
            <person name="Cepeda A.J."/>
            <person name="Yan W."/>
            <person name="Fan B."/>
            <person name="Jiang Y."/>
            <person name="Adhikari A."/>
            <person name="Zheng C.-J."/>
            <person name="Schuster L."/>
            <person name="Cowan T.M."/>
            <person name="Smanski M.J."/>
            <person name="Chevrette M.G."/>
            <person name="De Carvalho L.P.S."/>
            <person name="Shen B."/>
        </authorList>
    </citation>
    <scope>NUCLEOTIDE SEQUENCE [LARGE SCALE GENOMIC DNA]</scope>
    <source>
        <strain evidence="1 2">NPDC020863</strain>
    </source>
</reference>